<dbReference type="Pfam" id="PF01638">
    <property type="entry name" value="HxlR"/>
    <property type="match status" value="1"/>
</dbReference>
<keyword evidence="1" id="KW-0805">Transcription regulation</keyword>
<dbReference type="Proteomes" id="UP000281028">
    <property type="component" value="Unassembled WGS sequence"/>
</dbReference>
<dbReference type="GO" id="GO:0003677">
    <property type="term" value="F:DNA binding"/>
    <property type="evidence" value="ECO:0007669"/>
    <property type="project" value="UniProtKB-KW"/>
</dbReference>
<dbReference type="OrthoDB" id="8231503at2"/>
<dbReference type="SUPFAM" id="SSF46785">
    <property type="entry name" value="Winged helix' DNA-binding domain"/>
    <property type="match status" value="1"/>
</dbReference>
<comment type="caution">
    <text evidence="4">The sequence shown here is derived from an EMBL/GenBank/DDBJ whole genome shotgun (WGS) entry which is preliminary data.</text>
</comment>
<organism evidence="4 5">
    <name type="scientific">Chitinophaga solisilvae</name>
    <dbReference type="NCBI Taxonomy" id="1233460"/>
    <lineage>
        <taxon>Bacteria</taxon>
        <taxon>Pseudomonadati</taxon>
        <taxon>Bacteroidota</taxon>
        <taxon>Chitinophagia</taxon>
        <taxon>Chitinophagales</taxon>
        <taxon>Chitinophagaceae</taxon>
        <taxon>Chitinophaga</taxon>
    </lineage>
</organism>
<accession>A0A3S1CVN8</accession>
<name>A0A3S1CVN8_9BACT</name>
<dbReference type="InterPro" id="IPR036388">
    <property type="entry name" value="WH-like_DNA-bd_sf"/>
</dbReference>
<keyword evidence="3" id="KW-0804">Transcription</keyword>
<evidence type="ECO:0000256" key="1">
    <source>
        <dbReference type="ARBA" id="ARBA00023015"/>
    </source>
</evidence>
<dbReference type="Gene3D" id="1.10.10.10">
    <property type="entry name" value="Winged helix-like DNA-binding domain superfamily/Winged helix DNA-binding domain"/>
    <property type="match status" value="1"/>
</dbReference>
<proteinExistence type="predicted"/>
<evidence type="ECO:0000313" key="4">
    <source>
        <dbReference type="EMBL" id="NSL85292.1"/>
    </source>
</evidence>
<keyword evidence="2" id="KW-0238">DNA-binding</keyword>
<protein>
    <submittedName>
        <fullName evidence="4">Helix-turn-helix transcriptional regulator</fullName>
    </submittedName>
</protein>
<dbReference type="AlphaFoldDB" id="A0A3S1CVN8"/>
<keyword evidence="5" id="KW-1185">Reference proteome</keyword>
<dbReference type="InterPro" id="IPR002577">
    <property type="entry name" value="HTH_HxlR"/>
</dbReference>
<dbReference type="PANTHER" id="PTHR33204">
    <property type="entry name" value="TRANSCRIPTIONAL REGULATOR, MARR FAMILY"/>
    <property type="match status" value="1"/>
</dbReference>
<gene>
    <name evidence="4" type="ORF">ECE50_000510</name>
</gene>
<dbReference type="PANTHER" id="PTHR33204:SF29">
    <property type="entry name" value="TRANSCRIPTIONAL REGULATOR"/>
    <property type="match status" value="1"/>
</dbReference>
<evidence type="ECO:0000256" key="2">
    <source>
        <dbReference type="ARBA" id="ARBA00023125"/>
    </source>
</evidence>
<dbReference type="InterPro" id="IPR036390">
    <property type="entry name" value="WH_DNA-bd_sf"/>
</dbReference>
<reference evidence="4" key="1">
    <citation type="submission" date="2020-05" db="EMBL/GenBank/DDBJ databases">
        <title>Chitinophaga laudate sp. nov., isolated from a tropical peat swamp.</title>
        <authorList>
            <person name="Goh C.B.S."/>
            <person name="Lee M.S."/>
            <person name="Parimannan S."/>
            <person name="Pasbakhsh P."/>
            <person name="Yule C.M."/>
            <person name="Rajandas H."/>
            <person name="Loke S."/>
            <person name="Croft L."/>
            <person name="Tan J.B.L."/>
        </authorList>
    </citation>
    <scope>NUCLEOTIDE SEQUENCE</scope>
    <source>
        <strain evidence="4">Mgbs1</strain>
    </source>
</reference>
<dbReference type="PROSITE" id="PS51118">
    <property type="entry name" value="HTH_HXLR"/>
    <property type="match status" value="1"/>
</dbReference>
<sequence length="119" mass="13533">MYERKIPLEMSCGMVVIMETIGGKWKPCLIYNISKGIRRPGELQRCSPGASRRVLNQQLNELEQSGIVRKVIYAEMPPRVEYYLTEKGHSLLPVIATMEAWGARFIEEKEPVAATPLLQ</sequence>
<evidence type="ECO:0000313" key="5">
    <source>
        <dbReference type="Proteomes" id="UP000281028"/>
    </source>
</evidence>
<dbReference type="EMBL" id="RIAR02000001">
    <property type="protein sequence ID" value="NSL85292.1"/>
    <property type="molecule type" value="Genomic_DNA"/>
</dbReference>
<evidence type="ECO:0000256" key="3">
    <source>
        <dbReference type="ARBA" id="ARBA00023163"/>
    </source>
</evidence>